<name>I3Z044_AEQSU</name>
<proteinExistence type="predicted"/>
<dbReference type="AlphaFoldDB" id="I3Z044"/>
<dbReference type="InterPro" id="IPR025992">
    <property type="entry name" value="Haem-bd"/>
</dbReference>
<gene>
    <name evidence="3" type="ordered locus">Aeqsu_3181</name>
</gene>
<protein>
    <recommendedName>
        <fullName evidence="2">Haem-binding domain-containing protein</fullName>
    </recommendedName>
</protein>
<organism evidence="3 4">
    <name type="scientific">Aequorivita sublithincola (strain DSM 14238 / LMG 21431 / ACAM 643 / 9-3)</name>
    <dbReference type="NCBI Taxonomy" id="746697"/>
    <lineage>
        <taxon>Bacteria</taxon>
        <taxon>Pseudomonadati</taxon>
        <taxon>Bacteroidota</taxon>
        <taxon>Flavobacteriia</taxon>
        <taxon>Flavobacteriales</taxon>
        <taxon>Flavobacteriaceae</taxon>
        <taxon>Aequorivita</taxon>
    </lineage>
</organism>
<accession>I3Z044</accession>
<sequence>MSSVLRPKVLSQFSMKILKIIALILLVAVIAIQFFPIELNQSDTVPKTDFLLVNTVPETIQKKLEVSCYDCHSNNTEYPWYSKIQPAAWFLEDHIKEGKAELNFNEWDDYSDRRKNSKLKSIINQIKDDEMPLESYTYIHGDAIFSTDEKKEMIQFMEQLRDSL</sequence>
<evidence type="ECO:0000313" key="4">
    <source>
        <dbReference type="Proteomes" id="UP000006049"/>
    </source>
</evidence>
<dbReference type="PATRIC" id="fig|746697.3.peg.3229"/>
<evidence type="ECO:0000256" key="1">
    <source>
        <dbReference type="SAM" id="Phobius"/>
    </source>
</evidence>
<dbReference type="eggNOG" id="COG2010">
    <property type="taxonomic scope" value="Bacteria"/>
</dbReference>
<dbReference type="EMBL" id="CP003280">
    <property type="protein sequence ID" value="AFL82612.1"/>
    <property type="molecule type" value="Genomic_DNA"/>
</dbReference>
<evidence type="ECO:0000313" key="3">
    <source>
        <dbReference type="EMBL" id="AFL82612.1"/>
    </source>
</evidence>
<dbReference type="Proteomes" id="UP000006049">
    <property type="component" value="Chromosome"/>
</dbReference>
<feature type="transmembrane region" description="Helical" evidence="1">
    <location>
        <begin position="20"/>
        <end position="37"/>
    </location>
</feature>
<dbReference type="HOGENOM" id="CLU_120447_1_0_10"/>
<reference evidence="3 4" key="1">
    <citation type="submission" date="2012-06" db="EMBL/GenBank/DDBJ databases">
        <title>The complete genome of Aequorivita sublithincola DSM 14238.</title>
        <authorList>
            <consortium name="US DOE Joint Genome Institute (JGI-PGF)"/>
            <person name="Lucas S."/>
            <person name="Copeland A."/>
            <person name="Lapidus A."/>
            <person name="Goodwin L."/>
            <person name="Pitluck S."/>
            <person name="Peters L."/>
            <person name="Munk A.C.C."/>
            <person name="Kyrpides N."/>
            <person name="Mavromatis K."/>
            <person name="Pagani I."/>
            <person name="Ivanova N."/>
            <person name="Ovchinnikova G."/>
            <person name="Zeytun A."/>
            <person name="Detter J.C."/>
            <person name="Han C."/>
            <person name="Land M."/>
            <person name="Hauser L."/>
            <person name="Markowitz V."/>
            <person name="Cheng J.-F."/>
            <person name="Hugenholtz P."/>
            <person name="Woyke T."/>
            <person name="Wu D."/>
            <person name="Tindall B."/>
            <person name="Faehnrich R."/>
            <person name="Brambilla E."/>
            <person name="Klenk H.-P."/>
            <person name="Eisen J.A."/>
        </authorList>
    </citation>
    <scope>NUCLEOTIDE SEQUENCE [LARGE SCALE GENOMIC DNA]</scope>
    <source>
        <strain evidence="4">DSM 14238 / LMG 21431 / ACAM 643 / 9-3</strain>
    </source>
</reference>
<dbReference type="Pfam" id="PF14376">
    <property type="entry name" value="Haem_bd"/>
    <property type="match status" value="1"/>
</dbReference>
<feature type="domain" description="Haem-binding" evidence="2">
    <location>
        <begin position="26"/>
        <end position="161"/>
    </location>
</feature>
<keyword evidence="1" id="KW-0812">Transmembrane</keyword>
<dbReference type="STRING" id="746697.Aeqsu_3181"/>
<dbReference type="SMART" id="SM01235">
    <property type="entry name" value="Haem_bd"/>
    <property type="match status" value="1"/>
</dbReference>
<keyword evidence="1" id="KW-0472">Membrane</keyword>
<keyword evidence="1" id="KW-1133">Transmembrane helix</keyword>
<evidence type="ECO:0000259" key="2">
    <source>
        <dbReference type="SMART" id="SM01235"/>
    </source>
</evidence>
<keyword evidence="4" id="KW-1185">Reference proteome</keyword>
<dbReference type="KEGG" id="asl:Aeqsu_3181"/>